<dbReference type="EMBL" id="JAGTJQ010000004">
    <property type="protein sequence ID" value="KAH7033733.1"/>
    <property type="molecule type" value="Genomic_DNA"/>
</dbReference>
<comment type="caution">
    <text evidence="7">The sequence shown here is derived from an EMBL/GenBank/DDBJ whole genome shotgun (WGS) entry which is preliminary data.</text>
</comment>
<evidence type="ECO:0000313" key="8">
    <source>
        <dbReference type="Proteomes" id="UP000756346"/>
    </source>
</evidence>
<evidence type="ECO:0000313" key="7">
    <source>
        <dbReference type="EMBL" id="KAH7033733.1"/>
    </source>
</evidence>
<dbReference type="InterPro" id="IPR011701">
    <property type="entry name" value="MFS"/>
</dbReference>
<feature type="transmembrane region" description="Helical" evidence="5">
    <location>
        <begin position="297"/>
        <end position="317"/>
    </location>
</feature>
<dbReference type="PANTHER" id="PTHR23502">
    <property type="entry name" value="MAJOR FACILITATOR SUPERFAMILY"/>
    <property type="match status" value="1"/>
</dbReference>
<name>A0A9P9BSH5_9PEZI</name>
<dbReference type="Gene3D" id="1.20.1250.20">
    <property type="entry name" value="MFS general substrate transporter like domains"/>
    <property type="match status" value="1"/>
</dbReference>
<dbReference type="InterPro" id="IPR020846">
    <property type="entry name" value="MFS_dom"/>
</dbReference>
<feature type="transmembrane region" description="Helical" evidence="5">
    <location>
        <begin position="94"/>
        <end position="115"/>
    </location>
</feature>
<dbReference type="GO" id="GO:0005886">
    <property type="term" value="C:plasma membrane"/>
    <property type="evidence" value="ECO:0007669"/>
    <property type="project" value="TreeGrafter"/>
</dbReference>
<comment type="subcellular location">
    <subcellularLocation>
        <location evidence="1">Membrane</location>
        <topology evidence="1">Multi-pass membrane protein</topology>
    </subcellularLocation>
</comment>
<evidence type="ECO:0000259" key="6">
    <source>
        <dbReference type="PROSITE" id="PS50850"/>
    </source>
</evidence>
<dbReference type="Pfam" id="PF07690">
    <property type="entry name" value="MFS_1"/>
    <property type="match status" value="1"/>
</dbReference>
<dbReference type="OrthoDB" id="2585655at2759"/>
<proteinExistence type="predicted"/>
<evidence type="ECO:0000256" key="2">
    <source>
        <dbReference type="ARBA" id="ARBA00022692"/>
    </source>
</evidence>
<feature type="domain" description="Major facilitator superfamily (MFS) profile" evidence="6">
    <location>
        <begin position="57"/>
        <end position="493"/>
    </location>
</feature>
<feature type="transmembrane region" description="Helical" evidence="5">
    <location>
        <begin position="186"/>
        <end position="206"/>
    </location>
</feature>
<dbReference type="RefSeq" id="XP_046014565.1">
    <property type="nucleotide sequence ID" value="XM_046149826.1"/>
</dbReference>
<evidence type="ECO:0000256" key="4">
    <source>
        <dbReference type="ARBA" id="ARBA00023136"/>
    </source>
</evidence>
<protein>
    <submittedName>
        <fullName evidence="7">MFS transporter</fullName>
    </submittedName>
</protein>
<feature type="transmembrane region" description="Helical" evidence="5">
    <location>
        <begin position="56"/>
        <end position="82"/>
    </location>
</feature>
<dbReference type="Proteomes" id="UP000756346">
    <property type="component" value="Unassembled WGS sequence"/>
</dbReference>
<feature type="transmembrane region" description="Helical" evidence="5">
    <location>
        <begin position="406"/>
        <end position="430"/>
    </location>
</feature>
<evidence type="ECO:0000256" key="3">
    <source>
        <dbReference type="ARBA" id="ARBA00022989"/>
    </source>
</evidence>
<feature type="transmembrane region" description="Helical" evidence="5">
    <location>
        <begin position="337"/>
        <end position="358"/>
    </location>
</feature>
<keyword evidence="2 5" id="KW-0812">Transmembrane</keyword>
<feature type="transmembrane region" description="Helical" evidence="5">
    <location>
        <begin position="122"/>
        <end position="140"/>
    </location>
</feature>
<evidence type="ECO:0000256" key="1">
    <source>
        <dbReference type="ARBA" id="ARBA00004141"/>
    </source>
</evidence>
<dbReference type="SUPFAM" id="SSF103473">
    <property type="entry name" value="MFS general substrate transporter"/>
    <property type="match status" value="1"/>
</dbReference>
<dbReference type="InterPro" id="IPR036259">
    <property type="entry name" value="MFS_trans_sf"/>
</dbReference>
<sequence>MTWAVLESSPRHGVPPGTGQLETVQADAAEATVVLLPAPTLSSSDPLNMPPLRKNLFFLTLVYGACVTGVIGPLLVPAFSIAAADLGVGLPEMALSNGVLIMGLGASSYICGPAAELWGRRLAFLVGPLIMLAGCIWAGFASTYSSYVGARAVQGLGMGPFFCLAGTVSINDVFFVHQRGRRVGWWNFAVLVSINITPVISGYLITALSWQWSFWILAMTIGLAVVLTFFLLPETLFDPESPALEACRTEPHAASAQYESGTSRLRQFLGLQEVCFQNPLLLFPGLIRPLGLLLSPAVLWACAMWSVTFSWVIIQGAVADQIFRAPPYSLSAGETGLLIGIPPLIGSALGTLTGGWMSDAAARFMAARNGGTYEPEYRLVVMLPTIFTMAVGTFGLGAAIQQGASIWASAVFLGITNFAVGCGCTGIITYTNDTCQARAGEAFGLAMLIKSAFAFGLSFMLNDYLARRGALVFFGTFGALTIAVTLLTVPLYVLGKQLRAKSLVSLS</sequence>
<dbReference type="PANTHER" id="PTHR23502:SF20">
    <property type="entry name" value="TRANSPORTER, PUTATIVE (AFU_ORTHOLOGUE AFUA_6G13880)-RELATED"/>
    <property type="match status" value="1"/>
</dbReference>
<keyword evidence="8" id="KW-1185">Reference proteome</keyword>
<dbReference type="GeneID" id="70179372"/>
<keyword evidence="3 5" id="KW-1133">Transmembrane helix</keyword>
<reference evidence="7" key="1">
    <citation type="journal article" date="2021" name="Nat. Commun.">
        <title>Genetic determinants of endophytism in the Arabidopsis root mycobiome.</title>
        <authorList>
            <person name="Mesny F."/>
            <person name="Miyauchi S."/>
            <person name="Thiergart T."/>
            <person name="Pickel B."/>
            <person name="Atanasova L."/>
            <person name="Karlsson M."/>
            <person name="Huettel B."/>
            <person name="Barry K.W."/>
            <person name="Haridas S."/>
            <person name="Chen C."/>
            <person name="Bauer D."/>
            <person name="Andreopoulos W."/>
            <person name="Pangilinan J."/>
            <person name="LaButti K."/>
            <person name="Riley R."/>
            <person name="Lipzen A."/>
            <person name="Clum A."/>
            <person name="Drula E."/>
            <person name="Henrissat B."/>
            <person name="Kohler A."/>
            <person name="Grigoriev I.V."/>
            <person name="Martin F.M."/>
            <person name="Hacquard S."/>
        </authorList>
    </citation>
    <scope>NUCLEOTIDE SEQUENCE</scope>
    <source>
        <strain evidence="7">MPI-CAGE-CH-0230</strain>
    </source>
</reference>
<evidence type="ECO:0000256" key="5">
    <source>
        <dbReference type="SAM" id="Phobius"/>
    </source>
</evidence>
<feature type="transmembrane region" description="Helical" evidence="5">
    <location>
        <begin position="473"/>
        <end position="494"/>
    </location>
</feature>
<dbReference type="AlphaFoldDB" id="A0A9P9BSH5"/>
<feature type="transmembrane region" description="Helical" evidence="5">
    <location>
        <begin position="442"/>
        <end position="461"/>
    </location>
</feature>
<feature type="transmembrane region" description="Helical" evidence="5">
    <location>
        <begin position="152"/>
        <end position="174"/>
    </location>
</feature>
<dbReference type="GO" id="GO:0022857">
    <property type="term" value="F:transmembrane transporter activity"/>
    <property type="evidence" value="ECO:0007669"/>
    <property type="project" value="InterPro"/>
</dbReference>
<feature type="transmembrane region" description="Helical" evidence="5">
    <location>
        <begin position="212"/>
        <end position="232"/>
    </location>
</feature>
<gene>
    <name evidence="7" type="ORF">B0I36DRAFT_241154</name>
</gene>
<dbReference type="PROSITE" id="PS50850">
    <property type="entry name" value="MFS"/>
    <property type="match status" value="1"/>
</dbReference>
<organism evidence="7 8">
    <name type="scientific">Microdochium trichocladiopsis</name>
    <dbReference type="NCBI Taxonomy" id="1682393"/>
    <lineage>
        <taxon>Eukaryota</taxon>
        <taxon>Fungi</taxon>
        <taxon>Dikarya</taxon>
        <taxon>Ascomycota</taxon>
        <taxon>Pezizomycotina</taxon>
        <taxon>Sordariomycetes</taxon>
        <taxon>Xylariomycetidae</taxon>
        <taxon>Xylariales</taxon>
        <taxon>Microdochiaceae</taxon>
        <taxon>Microdochium</taxon>
    </lineage>
</organism>
<keyword evidence="4 5" id="KW-0472">Membrane</keyword>
<feature type="transmembrane region" description="Helical" evidence="5">
    <location>
        <begin position="379"/>
        <end position="400"/>
    </location>
</feature>
<accession>A0A9P9BSH5</accession>